<sequence>MEESASIQPWRNPAESDGHAVRFKVRLVLPVEVVLLRLGLPVQVPLEVSLEVVLFVFVSIQRPLQIPER</sequence>
<protein>
    <submittedName>
        <fullName evidence="1">Uncharacterized protein</fullName>
    </submittedName>
</protein>
<dbReference type="Proteomes" id="UP001180020">
    <property type="component" value="Unassembled WGS sequence"/>
</dbReference>
<evidence type="ECO:0000313" key="2">
    <source>
        <dbReference type="Proteomes" id="UP001180020"/>
    </source>
</evidence>
<proteinExistence type="predicted"/>
<evidence type="ECO:0000313" key="1">
    <source>
        <dbReference type="EMBL" id="KAK1305564.1"/>
    </source>
</evidence>
<dbReference type="AlphaFoldDB" id="A0AAV9DXA1"/>
<reference evidence="1" key="2">
    <citation type="submission" date="2023-06" db="EMBL/GenBank/DDBJ databases">
        <authorList>
            <person name="Ma L."/>
            <person name="Liu K.-W."/>
            <person name="Li Z."/>
            <person name="Hsiao Y.-Y."/>
            <person name="Qi Y."/>
            <person name="Fu T."/>
            <person name="Tang G."/>
            <person name="Zhang D."/>
            <person name="Sun W.-H."/>
            <person name="Liu D.-K."/>
            <person name="Li Y."/>
            <person name="Chen G.-Z."/>
            <person name="Liu X.-D."/>
            <person name="Liao X.-Y."/>
            <person name="Jiang Y.-T."/>
            <person name="Yu X."/>
            <person name="Hao Y."/>
            <person name="Huang J."/>
            <person name="Zhao X.-W."/>
            <person name="Ke S."/>
            <person name="Chen Y.-Y."/>
            <person name="Wu W.-L."/>
            <person name="Hsu J.-L."/>
            <person name="Lin Y.-F."/>
            <person name="Huang M.-D."/>
            <person name="Li C.-Y."/>
            <person name="Huang L."/>
            <person name="Wang Z.-W."/>
            <person name="Zhao X."/>
            <person name="Zhong W.-Y."/>
            <person name="Peng D.-H."/>
            <person name="Ahmad S."/>
            <person name="Lan S."/>
            <person name="Zhang J.-S."/>
            <person name="Tsai W.-C."/>
            <person name="Van De Peer Y."/>
            <person name="Liu Z.-J."/>
        </authorList>
    </citation>
    <scope>NUCLEOTIDE SEQUENCE</scope>
    <source>
        <strain evidence="1">CP</strain>
        <tissue evidence="1">Leaves</tissue>
    </source>
</reference>
<dbReference type="EMBL" id="JAUJYO010000010">
    <property type="protein sequence ID" value="KAK1305564.1"/>
    <property type="molecule type" value="Genomic_DNA"/>
</dbReference>
<comment type="caution">
    <text evidence="1">The sequence shown here is derived from an EMBL/GenBank/DDBJ whole genome shotgun (WGS) entry which is preliminary data.</text>
</comment>
<accession>A0AAV9DXA1</accession>
<keyword evidence="2" id="KW-1185">Reference proteome</keyword>
<organism evidence="1 2">
    <name type="scientific">Acorus calamus</name>
    <name type="common">Sweet flag</name>
    <dbReference type="NCBI Taxonomy" id="4465"/>
    <lineage>
        <taxon>Eukaryota</taxon>
        <taxon>Viridiplantae</taxon>
        <taxon>Streptophyta</taxon>
        <taxon>Embryophyta</taxon>
        <taxon>Tracheophyta</taxon>
        <taxon>Spermatophyta</taxon>
        <taxon>Magnoliopsida</taxon>
        <taxon>Liliopsida</taxon>
        <taxon>Acoraceae</taxon>
        <taxon>Acorus</taxon>
    </lineage>
</organism>
<name>A0AAV9DXA1_ACOCL</name>
<gene>
    <name evidence="1" type="ORF">QJS10_CPA10g01615</name>
</gene>
<reference evidence="1" key="1">
    <citation type="journal article" date="2023" name="Nat. Commun.">
        <title>Diploid and tetraploid genomes of Acorus and the evolution of monocots.</title>
        <authorList>
            <person name="Ma L."/>
            <person name="Liu K.W."/>
            <person name="Li Z."/>
            <person name="Hsiao Y.Y."/>
            <person name="Qi Y."/>
            <person name="Fu T."/>
            <person name="Tang G.D."/>
            <person name="Zhang D."/>
            <person name="Sun W.H."/>
            <person name="Liu D.K."/>
            <person name="Li Y."/>
            <person name="Chen G.Z."/>
            <person name="Liu X.D."/>
            <person name="Liao X.Y."/>
            <person name="Jiang Y.T."/>
            <person name="Yu X."/>
            <person name="Hao Y."/>
            <person name="Huang J."/>
            <person name="Zhao X.W."/>
            <person name="Ke S."/>
            <person name="Chen Y.Y."/>
            <person name="Wu W.L."/>
            <person name="Hsu J.L."/>
            <person name="Lin Y.F."/>
            <person name="Huang M.D."/>
            <person name="Li C.Y."/>
            <person name="Huang L."/>
            <person name="Wang Z.W."/>
            <person name="Zhao X."/>
            <person name="Zhong W.Y."/>
            <person name="Peng D.H."/>
            <person name="Ahmad S."/>
            <person name="Lan S."/>
            <person name="Zhang J.S."/>
            <person name="Tsai W.C."/>
            <person name="Van de Peer Y."/>
            <person name="Liu Z.J."/>
        </authorList>
    </citation>
    <scope>NUCLEOTIDE SEQUENCE</scope>
    <source>
        <strain evidence="1">CP</strain>
    </source>
</reference>